<keyword evidence="8" id="KW-0129">CBS domain</keyword>
<keyword evidence="6 9" id="KW-1133">Transmembrane helix</keyword>
<organism evidence="11 12">
    <name type="scientific">Pseudoxanthobacter soli DSM 19599</name>
    <dbReference type="NCBI Taxonomy" id="1123029"/>
    <lineage>
        <taxon>Bacteria</taxon>
        <taxon>Pseudomonadati</taxon>
        <taxon>Pseudomonadota</taxon>
        <taxon>Alphaproteobacteria</taxon>
        <taxon>Hyphomicrobiales</taxon>
        <taxon>Segnochrobactraceae</taxon>
        <taxon>Pseudoxanthobacter</taxon>
    </lineage>
</organism>
<gene>
    <name evidence="11" type="ORF">SAMN02745172_00529</name>
</gene>
<dbReference type="SUPFAM" id="SSF161093">
    <property type="entry name" value="MgtE membrane domain-like"/>
    <property type="match status" value="1"/>
</dbReference>
<feature type="transmembrane region" description="Helical" evidence="9">
    <location>
        <begin position="441"/>
        <end position="464"/>
    </location>
</feature>
<evidence type="ECO:0000256" key="4">
    <source>
        <dbReference type="ARBA" id="ARBA00022692"/>
    </source>
</evidence>
<keyword evidence="7 9" id="KW-0472">Membrane</keyword>
<dbReference type="NCBIfam" id="TIGR00400">
    <property type="entry name" value="mgtE"/>
    <property type="match status" value="1"/>
</dbReference>
<dbReference type="Pfam" id="PF01769">
    <property type="entry name" value="MgtE"/>
    <property type="match status" value="1"/>
</dbReference>
<feature type="transmembrane region" description="Helical" evidence="9">
    <location>
        <begin position="302"/>
        <end position="322"/>
    </location>
</feature>
<dbReference type="InterPro" id="IPR036739">
    <property type="entry name" value="SLC41_membr_dom_sf"/>
</dbReference>
<dbReference type="PROSITE" id="PS51371">
    <property type="entry name" value="CBS"/>
    <property type="match status" value="1"/>
</dbReference>
<dbReference type="AlphaFoldDB" id="A0A1M7Z872"/>
<dbReference type="GO" id="GO:0046872">
    <property type="term" value="F:metal ion binding"/>
    <property type="evidence" value="ECO:0007669"/>
    <property type="project" value="UniProtKB-KW"/>
</dbReference>
<dbReference type="SUPFAM" id="SSF54631">
    <property type="entry name" value="CBS-domain pair"/>
    <property type="match status" value="1"/>
</dbReference>
<evidence type="ECO:0000259" key="10">
    <source>
        <dbReference type="PROSITE" id="PS51371"/>
    </source>
</evidence>
<dbReference type="InterPro" id="IPR038076">
    <property type="entry name" value="MgtE_N_sf"/>
</dbReference>
<comment type="subunit">
    <text evidence="9">Homodimer.</text>
</comment>
<keyword evidence="4 9" id="KW-0812">Transmembrane</keyword>
<dbReference type="OrthoDB" id="9790355at2"/>
<dbReference type="Gene3D" id="3.10.580.10">
    <property type="entry name" value="CBS-domain"/>
    <property type="match status" value="1"/>
</dbReference>
<evidence type="ECO:0000256" key="1">
    <source>
        <dbReference type="ARBA" id="ARBA00004141"/>
    </source>
</evidence>
<keyword evidence="5 9" id="KW-0460">Magnesium</keyword>
<dbReference type="InterPro" id="IPR006668">
    <property type="entry name" value="Mg_transptr_MgtE_intracell_dom"/>
</dbReference>
<dbReference type="Pfam" id="PF00571">
    <property type="entry name" value="CBS"/>
    <property type="match status" value="1"/>
</dbReference>
<keyword evidence="9" id="KW-1003">Cell membrane</keyword>
<proteinExistence type="inferred from homology"/>
<dbReference type="InterPro" id="IPR000644">
    <property type="entry name" value="CBS_dom"/>
</dbReference>
<evidence type="ECO:0000256" key="7">
    <source>
        <dbReference type="ARBA" id="ARBA00023136"/>
    </source>
</evidence>
<evidence type="ECO:0000313" key="12">
    <source>
        <dbReference type="Proteomes" id="UP000186406"/>
    </source>
</evidence>
<dbReference type="GO" id="GO:0015095">
    <property type="term" value="F:magnesium ion transmembrane transporter activity"/>
    <property type="evidence" value="ECO:0007669"/>
    <property type="project" value="UniProtKB-UniRule"/>
</dbReference>
<keyword evidence="3 9" id="KW-0813">Transport</keyword>
<comment type="similarity">
    <text evidence="2 9">Belongs to the SLC41A transporter family.</text>
</comment>
<dbReference type="SUPFAM" id="SSF158791">
    <property type="entry name" value="MgtE N-terminal domain-like"/>
    <property type="match status" value="1"/>
</dbReference>
<evidence type="ECO:0000256" key="2">
    <source>
        <dbReference type="ARBA" id="ARBA00009749"/>
    </source>
</evidence>
<dbReference type="GO" id="GO:0005886">
    <property type="term" value="C:plasma membrane"/>
    <property type="evidence" value="ECO:0007669"/>
    <property type="project" value="UniProtKB-SubCell"/>
</dbReference>
<evidence type="ECO:0000256" key="6">
    <source>
        <dbReference type="ARBA" id="ARBA00022989"/>
    </source>
</evidence>
<dbReference type="Proteomes" id="UP000186406">
    <property type="component" value="Unassembled WGS sequence"/>
</dbReference>
<comment type="function">
    <text evidence="9">Acts as a magnesium transporter.</text>
</comment>
<dbReference type="PANTHER" id="PTHR43773:SF1">
    <property type="entry name" value="MAGNESIUM TRANSPORTER MGTE"/>
    <property type="match status" value="1"/>
</dbReference>
<keyword evidence="9" id="KW-0479">Metal-binding</keyword>
<sequence length="467" mass="50390">MAEPTADHATEALPAFRDAGGGVNPLFLAAIEILLEEGDAARLAMLAGELHEADVADLLAALTPDERVAYVRLMGEGFDFATLTEVDESIRLQILKALSPAVAARGVGALESDDAVYILEDLDEDEKQAILERLPISARVRLVRSLDYPEESAGRRMQTEFVAVPGFWTVGQTIDEIRDDENLPEDFYEIFVVDPIFHLIGTVPLDRLLRAGRNTRIADVMRENQYTVRATEDQEDVAQLFKRYNLISVAVVDDSDRLVGVLTIDDIVDVIEQEAEEDIRALAGVGDEEMSDSVFYAARSRFPWLFVNMFTAFLSASVIAIFDDTIAHMVALAVLMPIVASLGGNSGTQAMTVTVRALATREIGRRNALKVLGREMTVALINGAIMALIVGAVASLWFTNHEVGVVIAAALVANVLTAGFVGVVIPLGLNAAGIDPAVASGVLLTAITDMVGFSAFLGLSTWWFGLV</sequence>
<dbReference type="Gene3D" id="1.10.357.20">
    <property type="entry name" value="SLC41 divalent cation transporters, integral membrane domain"/>
    <property type="match status" value="1"/>
</dbReference>
<dbReference type="Pfam" id="PF03448">
    <property type="entry name" value="MgtE_N"/>
    <property type="match status" value="1"/>
</dbReference>
<dbReference type="STRING" id="1123029.SAMN02745172_00529"/>
<evidence type="ECO:0000313" key="11">
    <source>
        <dbReference type="EMBL" id="SHO61054.1"/>
    </source>
</evidence>
<name>A0A1M7Z872_9HYPH</name>
<feature type="transmembrane region" description="Helical" evidence="9">
    <location>
        <begin position="376"/>
        <end position="398"/>
    </location>
</feature>
<dbReference type="SMART" id="SM00116">
    <property type="entry name" value="CBS"/>
    <property type="match status" value="2"/>
</dbReference>
<dbReference type="SMART" id="SM00924">
    <property type="entry name" value="MgtE_N"/>
    <property type="match status" value="1"/>
</dbReference>
<comment type="subcellular location">
    <subcellularLocation>
        <location evidence="9">Cell membrane</location>
        <topology evidence="9">Multi-pass membrane protein</topology>
    </subcellularLocation>
    <subcellularLocation>
        <location evidence="1">Membrane</location>
        <topology evidence="1">Multi-pass membrane protein</topology>
    </subcellularLocation>
</comment>
<dbReference type="Gene3D" id="1.25.60.10">
    <property type="entry name" value="MgtE N-terminal domain-like"/>
    <property type="match status" value="1"/>
</dbReference>
<feature type="transmembrane region" description="Helical" evidence="9">
    <location>
        <begin position="404"/>
        <end position="429"/>
    </location>
</feature>
<dbReference type="InterPro" id="IPR006667">
    <property type="entry name" value="SLC41_membr_dom"/>
</dbReference>
<reference evidence="11 12" key="1">
    <citation type="submission" date="2016-12" db="EMBL/GenBank/DDBJ databases">
        <authorList>
            <person name="Song W.-J."/>
            <person name="Kurnit D.M."/>
        </authorList>
    </citation>
    <scope>NUCLEOTIDE SEQUENCE [LARGE SCALE GENOMIC DNA]</scope>
    <source>
        <strain evidence="11 12">DSM 19599</strain>
    </source>
</reference>
<dbReference type="PANTHER" id="PTHR43773">
    <property type="entry name" value="MAGNESIUM TRANSPORTER MGTE"/>
    <property type="match status" value="1"/>
</dbReference>
<evidence type="ECO:0000256" key="9">
    <source>
        <dbReference type="RuleBase" id="RU362011"/>
    </source>
</evidence>
<dbReference type="CDD" id="cd04606">
    <property type="entry name" value="CBS_pair_Mg_transporter"/>
    <property type="match status" value="1"/>
</dbReference>
<evidence type="ECO:0000256" key="8">
    <source>
        <dbReference type="PROSITE-ProRule" id="PRU00703"/>
    </source>
</evidence>
<accession>A0A1M7Z872</accession>
<feature type="domain" description="CBS" evidence="10">
    <location>
        <begin position="221"/>
        <end position="277"/>
    </location>
</feature>
<evidence type="ECO:0000256" key="5">
    <source>
        <dbReference type="ARBA" id="ARBA00022842"/>
    </source>
</evidence>
<protein>
    <recommendedName>
        <fullName evidence="9">Magnesium transporter MgtE</fullName>
    </recommendedName>
</protein>
<dbReference type="InterPro" id="IPR006669">
    <property type="entry name" value="MgtE_transporter"/>
</dbReference>
<dbReference type="EMBL" id="FRXO01000001">
    <property type="protein sequence ID" value="SHO61054.1"/>
    <property type="molecule type" value="Genomic_DNA"/>
</dbReference>
<dbReference type="RefSeq" id="WP_073625612.1">
    <property type="nucleotide sequence ID" value="NZ_FRXO01000001.1"/>
</dbReference>
<evidence type="ECO:0000256" key="3">
    <source>
        <dbReference type="ARBA" id="ARBA00022448"/>
    </source>
</evidence>
<dbReference type="InterPro" id="IPR046342">
    <property type="entry name" value="CBS_dom_sf"/>
</dbReference>
<feature type="transmembrane region" description="Helical" evidence="9">
    <location>
        <begin position="328"/>
        <end position="355"/>
    </location>
</feature>
<keyword evidence="12" id="KW-1185">Reference proteome</keyword>